<evidence type="ECO:0000256" key="3">
    <source>
        <dbReference type="ARBA" id="ARBA00022833"/>
    </source>
</evidence>
<keyword evidence="1" id="KW-0479">Metal-binding</keyword>
<gene>
    <name evidence="5" type="ORF">L1049_008374</name>
</gene>
<dbReference type="PANTHER" id="PTHR47863">
    <property type="entry name" value="RING/FYVE/PHD ZINC FINGER SUPERFAMILY PROTEIN"/>
    <property type="match status" value="1"/>
</dbReference>
<keyword evidence="3" id="KW-0862">Zinc</keyword>
<protein>
    <recommendedName>
        <fullName evidence="7">Zinc finger PHD-type domain-containing protein</fullName>
    </recommendedName>
</protein>
<comment type="caution">
    <text evidence="5">The sequence shown here is derived from an EMBL/GenBank/DDBJ whole genome shotgun (WGS) entry which is preliminary data.</text>
</comment>
<evidence type="ECO:0000256" key="1">
    <source>
        <dbReference type="ARBA" id="ARBA00022723"/>
    </source>
</evidence>
<dbReference type="EMBL" id="JBBPBK010000002">
    <property type="protein sequence ID" value="KAK9290208.1"/>
    <property type="molecule type" value="Genomic_DNA"/>
</dbReference>
<accession>A0AAP0S3F8</accession>
<evidence type="ECO:0000313" key="5">
    <source>
        <dbReference type="EMBL" id="KAK9290208.1"/>
    </source>
</evidence>
<dbReference type="GO" id="GO:0008270">
    <property type="term" value="F:zinc ion binding"/>
    <property type="evidence" value="ECO:0007669"/>
    <property type="project" value="UniProtKB-KW"/>
</dbReference>
<dbReference type="AlphaFoldDB" id="A0AAP0S3F8"/>
<feature type="region of interest" description="Disordered" evidence="4">
    <location>
        <begin position="401"/>
        <end position="446"/>
    </location>
</feature>
<keyword evidence="2" id="KW-0863">Zinc-finger</keyword>
<dbReference type="Proteomes" id="UP001415857">
    <property type="component" value="Unassembled WGS sequence"/>
</dbReference>
<evidence type="ECO:0000256" key="4">
    <source>
        <dbReference type="SAM" id="MobiDB-lite"/>
    </source>
</evidence>
<sequence length="513" mass="55785">MAAKDSSITLPWLWVIEALASCEQVDISLLNDLIKRAPEFPDNVGKNTREMIALRCLEGVFRPSNEIINDIPSAPDSKIGFNSSESCEDVLQRILREMSISNLRMAGPDLLKWDVRPFIMHKRACLPKCALEQLKDGILEGTHPSAAFFSKRSGLAIRNECDNRNPVDDGDPNATLSRFDGSCIDHQIKAASRKSIALIPENGNGPLQEDSPNRILLPSKRGRSDLADENLAGQSHELSMENGGDLHLNAKKFKQGSSSTSQSVGQDLVPLHRNEQLEDSSGRTIPDTEREGVDLAKESQVGGLEGSVVSEDVHGDNVSSKSFEQSSDVNDDKVQHNQLQSRNNNKLPQDTSGDGPYQNISVDGDKGDIECCVQPKASNAATPNGIQQKISIDAAKDDAEASFHRKTPNGVSPDGSKGKRIASEAEDDMEHDGEEETSSESDGYHKEKIDVTTKKHCFLSSQSIFSQDSLSTADWTEQNLCMKCNKDGHLLVCSASGCPLVVHESCLGSSASF</sequence>
<feature type="compositionally biased region" description="Low complexity" evidence="4">
    <location>
        <begin position="255"/>
        <end position="266"/>
    </location>
</feature>
<dbReference type="SUPFAM" id="SSF57903">
    <property type="entry name" value="FYVE/PHD zinc finger"/>
    <property type="match status" value="1"/>
</dbReference>
<dbReference type="PANTHER" id="PTHR47863:SF4">
    <property type="entry name" value="RING_FYVE_PHD ZINC FINGER SUPERFAMILY PROTEIN"/>
    <property type="match status" value="1"/>
</dbReference>
<feature type="compositionally biased region" description="Polar residues" evidence="4">
    <location>
        <begin position="336"/>
        <end position="352"/>
    </location>
</feature>
<feature type="compositionally biased region" description="Acidic residues" evidence="4">
    <location>
        <begin position="424"/>
        <end position="439"/>
    </location>
</feature>
<feature type="region of interest" description="Disordered" evidence="4">
    <location>
        <begin position="200"/>
        <end position="219"/>
    </location>
</feature>
<name>A0AAP0S3F8_LIQFO</name>
<evidence type="ECO:0008006" key="7">
    <source>
        <dbReference type="Google" id="ProtNLM"/>
    </source>
</evidence>
<dbReference type="InterPro" id="IPR011011">
    <property type="entry name" value="Znf_FYVE_PHD"/>
</dbReference>
<feature type="compositionally biased region" description="Basic and acidic residues" evidence="4">
    <location>
        <begin position="286"/>
        <end position="297"/>
    </location>
</feature>
<feature type="region of interest" description="Disordered" evidence="4">
    <location>
        <begin position="253"/>
        <end position="357"/>
    </location>
</feature>
<keyword evidence="6" id="KW-1185">Reference proteome</keyword>
<evidence type="ECO:0000256" key="2">
    <source>
        <dbReference type="ARBA" id="ARBA00022771"/>
    </source>
</evidence>
<evidence type="ECO:0000313" key="6">
    <source>
        <dbReference type="Proteomes" id="UP001415857"/>
    </source>
</evidence>
<organism evidence="5 6">
    <name type="scientific">Liquidambar formosana</name>
    <name type="common">Formosan gum</name>
    <dbReference type="NCBI Taxonomy" id="63359"/>
    <lineage>
        <taxon>Eukaryota</taxon>
        <taxon>Viridiplantae</taxon>
        <taxon>Streptophyta</taxon>
        <taxon>Embryophyta</taxon>
        <taxon>Tracheophyta</taxon>
        <taxon>Spermatophyta</taxon>
        <taxon>Magnoliopsida</taxon>
        <taxon>eudicotyledons</taxon>
        <taxon>Gunneridae</taxon>
        <taxon>Pentapetalae</taxon>
        <taxon>Saxifragales</taxon>
        <taxon>Altingiaceae</taxon>
        <taxon>Liquidambar</taxon>
    </lineage>
</organism>
<reference evidence="5 6" key="1">
    <citation type="journal article" date="2024" name="Plant J.">
        <title>Genome sequences and population genomics reveal climatic adaptation and genomic divergence between two closely related sweetgum species.</title>
        <authorList>
            <person name="Xu W.Q."/>
            <person name="Ren C.Q."/>
            <person name="Zhang X.Y."/>
            <person name="Comes H.P."/>
            <person name="Liu X.H."/>
            <person name="Li Y.G."/>
            <person name="Kettle C.J."/>
            <person name="Jalonen R."/>
            <person name="Gaisberger H."/>
            <person name="Ma Y.Z."/>
            <person name="Qiu Y.X."/>
        </authorList>
    </citation>
    <scope>NUCLEOTIDE SEQUENCE [LARGE SCALE GENOMIC DNA]</scope>
    <source>
        <strain evidence="5">Hangzhou</strain>
    </source>
</reference>
<proteinExistence type="predicted"/>
<feature type="compositionally biased region" description="Polar residues" evidence="4">
    <location>
        <begin position="317"/>
        <end position="328"/>
    </location>
</feature>
<dbReference type="Gene3D" id="3.30.40.10">
    <property type="entry name" value="Zinc/RING finger domain, C3HC4 (zinc finger)"/>
    <property type="match status" value="1"/>
</dbReference>
<dbReference type="InterPro" id="IPR013083">
    <property type="entry name" value="Znf_RING/FYVE/PHD"/>
</dbReference>